<dbReference type="Pfam" id="PF19801">
    <property type="entry name" value="DUF6284"/>
    <property type="match status" value="1"/>
</dbReference>
<keyword evidence="2" id="KW-1185">Reference proteome</keyword>
<evidence type="ECO:0008006" key="3">
    <source>
        <dbReference type="Google" id="ProtNLM"/>
    </source>
</evidence>
<protein>
    <recommendedName>
        <fullName evidence="3">DUF3263 domain-containing protein</fullName>
    </recommendedName>
</protein>
<dbReference type="InterPro" id="IPR046251">
    <property type="entry name" value="DUF6284"/>
</dbReference>
<sequence>MDRHTDEPTAAALDAIEAEWPLIDAELSLLDAEIRALYTDGGPSPLDQRRIRRAEQRVMRRAAMLGSPVTPTRLAA</sequence>
<comment type="caution">
    <text evidence="1">The sequence shown here is derived from an EMBL/GenBank/DDBJ whole genome shotgun (WGS) entry which is preliminary data.</text>
</comment>
<evidence type="ECO:0000313" key="1">
    <source>
        <dbReference type="EMBL" id="MBF9129316.1"/>
    </source>
</evidence>
<evidence type="ECO:0000313" key="2">
    <source>
        <dbReference type="Proteomes" id="UP000638560"/>
    </source>
</evidence>
<proteinExistence type="predicted"/>
<gene>
    <name evidence="1" type="ORF">I0C86_10080</name>
</gene>
<organism evidence="1 2">
    <name type="scientific">Plantactinospora alkalitolerans</name>
    <dbReference type="NCBI Taxonomy" id="2789879"/>
    <lineage>
        <taxon>Bacteria</taxon>
        <taxon>Bacillati</taxon>
        <taxon>Actinomycetota</taxon>
        <taxon>Actinomycetes</taxon>
        <taxon>Micromonosporales</taxon>
        <taxon>Micromonosporaceae</taxon>
        <taxon>Plantactinospora</taxon>
    </lineage>
</organism>
<dbReference type="RefSeq" id="WP_196200951.1">
    <property type="nucleotide sequence ID" value="NZ_JADPUN010000113.1"/>
</dbReference>
<reference evidence="1 2" key="1">
    <citation type="submission" date="2020-11" db="EMBL/GenBank/DDBJ databases">
        <title>A novel isolate from a Black sea contaminated sediment with potential to produce alkanes: Plantactinospora alkalitolerans sp. nov.</title>
        <authorList>
            <person name="Carro L."/>
            <person name="Veyisoglu A."/>
            <person name="Guven K."/>
            <person name="Schumann P."/>
            <person name="Klenk H.-P."/>
            <person name="Sahin N."/>
        </authorList>
    </citation>
    <scope>NUCLEOTIDE SEQUENCE [LARGE SCALE GENOMIC DNA]</scope>
    <source>
        <strain evidence="1 2">S1510</strain>
    </source>
</reference>
<dbReference type="Proteomes" id="UP000638560">
    <property type="component" value="Unassembled WGS sequence"/>
</dbReference>
<dbReference type="EMBL" id="JADPUN010000113">
    <property type="protein sequence ID" value="MBF9129316.1"/>
    <property type="molecule type" value="Genomic_DNA"/>
</dbReference>
<name>A0ABS0GT94_9ACTN</name>
<accession>A0ABS0GT94</accession>